<dbReference type="OrthoDB" id="981249at2"/>
<evidence type="ECO:0000256" key="1">
    <source>
        <dbReference type="SAM" id="Phobius"/>
    </source>
</evidence>
<gene>
    <name evidence="2" type="ORF">SAMN05444380_10836</name>
</gene>
<keyword evidence="1" id="KW-0812">Transmembrane</keyword>
<evidence type="ECO:0000313" key="3">
    <source>
        <dbReference type="Proteomes" id="UP000181976"/>
    </source>
</evidence>
<dbReference type="Proteomes" id="UP000181976">
    <property type="component" value="Unassembled WGS sequence"/>
</dbReference>
<keyword evidence="1" id="KW-1133">Transmembrane helix</keyword>
<keyword evidence="3" id="KW-1185">Reference proteome</keyword>
<reference evidence="2 3" key="1">
    <citation type="submission" date="2016-10" db="EMBL/GenBank/DDBJ databases">
        <authorList>
            <person name="de Groot N.N."/>
        </authorList>
    </citation>
    <scope>NUCLEOTIDE SEQUENCE [LARGE SCALE GENOMIC DNA]</scope>
    <source>
        <strain evidence="2 3">DSM 19012</strain>
    </source>
</reference>
<accession>A0A1I1YQ10</accession>
<keyword evidence="1" id="KW-0472">Membrane</keyword>
<dbReference type="EMBL" id="FONA01000008">
    <property type="protein sequence ID" value="SFE20243.1"/>
    <property type="molecule type" value="Genomic_DNA"/>
</dbReference>
<dbReference type="InterPro" id="IPR045755">
    <property type="entry name" value="FtsL-like"/>
</dbReference>
<dbReference type="STRING" id="385682.SAMN05444380_10836"/>
<protein>
    <recommendedName>
        <fullName evidence="4">Cell division protein FtsL</fullName>
    </recommendedName>
</protein>
<evidence type="ECO:0008006" key="4">
    <source>
        <dbReference type="Google" id="ProtNLM"/>
    </source>
</evidence>
<dbReference type="eggNOG" id="ENOG5032ZQF">
    <property type="taxonomic scope" value="Bacteria"/>
</dbReference>
<dbReference type="RefSeq" id="WP_010528360.1">
    <property type="nucleotide sequence ID" value="NZ_AFSL01000082.1"/>
</dbReference>
<organism evidence="2 3">
    <name type="scientific">Thermophagus xiamenensis</name>
    <dbReference type="NCBI Taxonomy" id="385682"/>
    <lineage>
        <taxon>Bacteria</taxon>
        <taxon>Pseudomonadati</taxon>
        <taxon>Bacteroidota</taxon>
        <taxon>Bacteroidia</taxon>
        <taxon>Marinilabiliales</taxon>
        <taxon>Marinilabiliaceae</taxon>
        <taxon>Thermophagus</taxon>
    </lineage>
</organism>
<evidence type="ECO:0000313" key="2">
    <source>
        <dbReference type="EMBL" id="SFE20243.1"/>
    </source>
</evidence>
<name>A0A1I1YQ10_9BACT</name>
<sequence length="133" mass="15696">MKWFRGQHKAKDGEFLTGQEEFNELKGISFKEFLHGRFLAGKELGRHWGFMTFIVFLAFLYIGNRYQTEHLLERQADLMKELKELKYEAITTSSELMNMSKQSEVMDRVHRAGIDLEVLKTPPRILKVEKLDE</sequence>
<dbReference type="Pfam" id="PF19579">
    <property type="entry name" value="FtsL_2"/>
    <property type="match status" value="1"/>
</dbReference>
<feature type="transmembrane region" description="Helical" evidence="1">
    <location>
        <begin position="47"/>
        <end position="64"/>
    </location>
</feature>
<proteinExistence type="predicted"/>
<dbReference type="AlphaFoldDB" id="A0A1I1YQ10"/>
<dbReference type="InParanoid" id="A0A1I1YQ10"/>